<dbReference type="Proteomes" id="UP000240357">
    <property type="component" value="Unassembled WGS sequence"/>
</dbReference>
<dbReference type="SUPFAM" id="SSF53335">
    <property type="entry name" value="S-adenosyl-L-methionine-dependent methyltransferases"/>
    <property type="match status" value="1"/>
</dbReference>
<proteinExistence type="predicted"/>
<sequence>MYPLTRALTNVERLARASKLQRFLAHPVRYTWAILFRQLVYPRTRRPAYQKVETFFGLPMRVALPAATDIYLTGGKSHDSEIRLARFLIQNLKPGDQFLDIGAHFGYFTLLAAKLVGTSGRVLAFEASSINFSLLQENTAGIEPISCFQRALSDQEGTLTFYQFPIQFSEYNSRDITQYQHEPWFRKYAPEKITVPAVTIDFIVKQEELTPKIIKIDVEGGELQVIKGGAQTWSGVAPIIVMEYLAPTRLNATHQQALLILQQSGYETFAINTAGALIPCPEPEHYLKINKLDSDNLVLRKS</sequence>
<protein>
    <submittedName>
        <fullName evidence="2">FkbM family methyltransferase</fullName>
    </submittedName>
</protein>
<dbReference type="InterPro" id="IPR006342">
    <property type="entry name" value="FkbM_mtfrase"/>
</dbReference>
<dbReference type="Pfam" id="PF05050">
    <property type="entry name" value="Methyltransf_21"/>
    <property type="match status" value="1"/>
</dbReference>
<dbReference type="PANTHER" id="PTHR34203:SF15">
    <property type="entry name" value="SLL1173 PROTEIN"/>
    <property type="match status" value="1"/>
</dbReference>
<feature type="domain" description="Methyltransferase FkbM" evidence="1">
    <location>
        <begin position="100"/>
        <end position="267"/>
    </location>
</feature>
<dbReference type="OrthoDB" id="9812600at2"/>
<comment type="caution">
    <text evidence="2">The sequence shown here is derived from an EMBL/GenBank/DDBJ whole genome shotgun (WGS) entry which is preliminary data.</text>
</comment>
<dbReference type="NCBIfam" id="TIGR01444">
    <property type="entry name" value="fkbM_fam"/>
    <property type="match status" value="1"/>
</dbReference>
<dbReference type="InterPro" id="IPR029063">
    <property type="entry name" value="SAM-dependent_MTases_sf"/>
</dbReference>
<organism evidence="2 3">
    <name type="scientific">Adhaeribacter arboris</name>
    <dbReference type="NCBI Taxonomy" id="2072846"/>
    <lineage>
        <taxon>Bacteria</taxon>
        <taxon>Pseudomonadati</taxon>
        <taxon>Bacteroidota</taxon>
        <taxon>Cytophagia</taxon>
        <taxon>Cytophagales</taxon>
        <taxon>Hymenobacteraceae</taxon>
        <taxon>Adhaeribacter</taxon>
    </lineage>
</organism>
<dbReference type="EMBL" id="PYFT01000001">
    <property type="protein sequence ID" value="PSR52137.1"/>
    <property type="molecule type" value="Genomic_DNA"/>
</dbReference>
<evidence type="ECO:0000259" key="1">
    <source>
        <dbReference type="Pfam" id="PF05050"/>
    </source>
</evidence>
<dbReference type="PANTHER" id="PTHR34203">
    <property type="entry name" value="METHYLTRANSFERASE, FKBM FAMILY PROTEIN"/>
    <property type="match status" value="1"/>
</dbReference>
<dbReference type="GO" id="GO:0008168">
    <property type="term" value="F:methyltransferase activity"/>
    <property type="evidence" value="ECO:0007669"/>
    <property type="project" value="UniProtKB-KW"/>
</dbReference>
<accession>A0A2T2Y9E7</accession>
<dbReference type="GO" id="GO:0032259">
    <property type="term" value="P:methylation"/>
    <property type="evidence" value="ECO:0007669"/>
    <property type="project" value="UniProtKB-KW"/>
</dbReference>
<dbReference type="InterPro" id="IPR052514">
    <property type="entry name" value="SAM-dependent_MTase"/>
</dbReference>
<name>A0A2T2Y9E7_9BACT</name>
<evidence type="ECO:0000313" key="3">
    <source>
        <dbReference type="Proteomes" id="UP000240357"/>
    </source>
</evidence>
<reference evidence="2 3" key="1">
    <citation type="submission" date="2018-03" db="EMBL/GenBank/DDBJ databases">
        <title>Adhaeribacter sp. HMF7605 Genome sequencing and assembly.</title>
        <authorList>
            <person name="Kang H."/>
            <person name="Kang J."/>
            <person name="Cha I."/>
            <person name="Kim H."/>
            <person name="Joh K."/>
        </authorList>
    </citation>
    <scope>NUCLEOTIDE SEQUENCE [LARGE SCALE GENOMIC DNA]</scope>
    <source>
        <strain evidence="2 3">HMF7605</strain>
    </source>
</reference>
<dbReference type="RefSeq" id="WP_106925467.1">
    <property type="nucleotide sequence ID" value="NZ_PYFT01000001.1"/>
</dbReference>
<keyword evidence="2" id="KW-0808">Transferase</keyword>
<gene>
    <name evidence="2" type="ORF">AHMF7605_00665</name>
</gene>
<dbReference type="Gene3D" id="3.40.50.150">
    <property type="entry name" value="Vaccinia Virus protein VP39"/>
    <property type="match status" value="1"/>
</dbReference>
<evidence type="ECO:0000313" key="2">
    <source>
        <dbReference type="EMBL" id="PSR52137.1"/>
    </source>
</evidence>
<keyword evidence="3" id="KW-1185">Reference proteome</keyword>
<dbReference type="AlphaFoldDB" id="A0A2T2Y9E7"/>
<keyword evidence="2" id="KW-0489">Methyltransferase</keyword>